<keyword evidence="6" id="KW-1185">Reference proteome</keyword>
<evidence type="ECO:0000256" key="4">
    <source>
        <dbReference type="ARBA" id="ARBA00023180"/>
    </source>
</evidence>
<dbReference type="Gene3D" id="2.60.40.1510">
    <property type="entry name" value="ntegrin, alpha v. Chain A, domain 3"/>
    <property type="match status" value="1"/>
</dbReference>
<sequence>EYCQRVLRKPAQDCSAYTLSFDTTVFIIESMRRRVAVEAVLENRGENAYSTVLNISQSANLQFASLIQKEDSDGSIECVNEERRLHKKVCNVSYPFFRAKAKVAFRLDFEFSKSVFLHHLEIQLTTGSDSEEQDSTKEDNMALLRFHLKYEAEVLFTRSSSLSHYEVKPNSSLDRYDGTGPPFNCIFKIQNLGLFPVHGVMMKITVPIATRGGNFKTNHSNSDVISISCNVRLAPNQEISFRLLGNLWLRSLKALKYKSMKITVNAALQRQFHSPFIFREEDPSRQLGFFKSAKRRKEPGLEPTSKVLE</sequence>
<dbReference type="PANTHER" id="PTHR23220:SF21">
    <property type="entry name" value="INTEGRIN ALPHA-11"/>
    <property type="match status" value="1"/>
</dbReference>
<feature type="non-terminal residue" evidence="7">
    <location>
        <position position="1"/>
    </location>
</feature>
<dbReference type="Pfam" id="PF20805">
    <property type="entry name" value="Integrin_A_Ig_2"/>
    <property type="match status" value="1"/>
</dbReference>
<dbReference type="GO" id="GO:0007229">
    <property type="term" value="P:integrin-mediated signaling pathway"/>
    <property type="evidence" value="ECO:0007669"/>
    <property type="project" value="UniProtKB-KW"/>
</dbReference>
<accession>A0ABM0SIH5</accession>
<keyword evidence="4" id="KW-0325">Glycoprotein</keyword>
<proteinExistence type="predicted"/>
<gene>
    <name evidence="7" type="primary">ITGA11</name>
</gene>
<evidence type="ECO:0000256" key="2">
    <source>
        <dbReference type="ARBA" id="ARBA00023037"/>
    </source>
</evidence>
<keyword evidence="2 7" id="KW-0401">Integrin</keyword>
<evidence type="ECO:0000313" key="7">
    <source>
        <dbReference type="RefSeq" id="XP_008592666.1"/>
    </source>
</evidence>
<evidence type="ECO:0000313" key="6">
    <source>
        <dbReference type="Proteomes" id="UP000694923"/>
    </source>
</evidence>
<dbReference type="Proteomes" id="UP000694923">
    <property type="component" value="Unplaced"/>
</dbReference>
<feature type="domain" description="Integrin alpha second immunoglobulin-like" evidence="5">
    <location>
        <begin position="24"/>
        <end position="137"/>
    </location>
</feature>
<evidence type="ECO:0000259" key="5">
    <source>
        <dbReference type="Pfam" id="PF20805"/>
    </source>
</evidence>
<organism evidence="6 7">
    <name type="scientific">Galeopterus variegatus</name>
    <name type="common">Malayan flying lemur</name>
    <name type="synonym">Cynocephalus variegatus</name>
    <dbReference type="NCBI Taxonomy" id="482537"/>
    <lineage>
        <taxon>Eukaryota</taxon>
        <taxon>Metazoa</taxon>
        <taxon>Chordata</taxon>
        <taxon>Craniata</taxon>
        <taxon>Vertebrata</taxon>
        <taxon>Euteleostomi</taxon>
        <taxon>Mammalia</taxon>
        <taxon>Eutheria</taxon>
        <taxon>Euarchontoglires</taxon>
        <taxon>Dermoptera</taxon>
        <taxon>Cynocephalidae</taxon>
        <taxon>Galeopterus</taxon>
    </lineage>
</organism>
<comment type="subcellular location">
    <subcellularLocation>
        <location evidence="1">Membrane</location>
        <topology evidence="1">Single-pass type I membrane protein</topology>
    </subcellularLocation>
</comment>
<dbReference type="PANTHER" id="PTHR23220">
    <property type="entry name" value="INTEGRIN ALPHA"/>
    <property type="match status" value="1"/>
</dbReference>
<protein>
    <submittedName>
        <fullName evidence="7">Integrin alpha-11</fullName>
    </submittedName>
</protein>
<dbReference type="RefSeq" id="XP_008592666.1">
    <property type="nucleotide sequence ID" value="XM_008594444.1"/>
</dbReference>
<evidence type="ECO:0000256" key="3">
    <source>
        <dbReference type="ARBA" id="ARBA00023136"/>
    </source>
</evidence>
<dbReference type="InterPro" id="IPR032695">
    <property type="entry name" value="Integrin_dom_sf"/>
</dbReference>
<keyword evidence="3" id="KW-0472">Membrane</keyword>
<evidence type="ECO:0000256" key="1">
    <source>
        <dbReference type="ARBA" id="ARBA00004479"/>
    </source>
</evidence>
<dbReference type="GeneID" id="103610241"/>
<dbReference type="SUPFAM" id="SSF69179">
    <property type="entry name" value="Integrin domains"/>
    <property type="match status" value="2"/>
</dbReference>
<dbReference type="InterPro" id="IPR048285">
    <property type="entry name" value="Integrin_alpha_Ig-like_2"/>
</dbReference>
<name>A0ABM0SIH5_GALVR</name>
<reference evidence="7" key="1">
    <citation type="submission" date="2025-08" db="UniProtKB">
        <authorList>
            <consortium name="RefSeq"/>
        </authorList>
    </citation>
    <scope>IDENTIFICATION</scope>
</reference>